<dbReference type="PANTHER" id="PTHR33823:SF4">
    <property type="entry name" value="GENERAL STRESS PROTEIN 16O"/>
    <property type="match status" value="1"/>
</dbReference>
<evidence type="ECO:0000259" key="6">
    <source>
        <dbReference type="Pfam" id="PF01258"/>
    </source>
</evidence>
<feature type="compositionally biased region" description="Basic and acidic residues" evidence="5">
    <location>
        <begin position="19"/>
        <end position="41"/>
    </location>
</feature>
<dbReference type="Gene3D" id="1.20.120.910">
    <property type="entry name" value="DksA, coiled-coil domain"/>
    <property type="match status" value="1"/>
</dbReference>
<dbReference type="InterPro" id="IPR000962">
    <property type="entry name" value="Znf_DskA_TraR"/>
</dbReference>
<keyword evidence="2" id="KW-0863">Zinc-finger</keyword>
<reference evidence="7 8" key="1">
    <citation type="submission" date="2015-08" db="EMBL/GenBank/DDBJ databases">
        <title>Draft Genome Sequence of Bacillus vietnamensis UCD-SED5.</title>
        <authorList>
            <person name="Lee R.D."/>
            <person name="Jospin G."/>
            <person name="Lang J.M."/>
            <person name="Coil D.A."/>
            <person name="Eisen J.A."/>
        </authorList>
    </citation>
    <scope>NUCLEOTIDE SEQUENCE [LARGE SCALE GENOMIC DNA]</scope>
    <source>
        <strain evidence="7 8">UCD-SED5</strain>
    </source>
</reference>
<evidence type="ECO:0000256" key="3">
    <source>
        <dbReference type="ARBA" id="ARBA00022833"/>
    </source>
</evidence>
<dbReference type="InterPro" id="IPR014240">
    <property type="entry name" value="YteA"/>
</dbReference>
<feature type="region of interest" description="Disordered" evidence="5">
    <location>
        <begin position="139"/>
        <end position="182"/>
    </location>
</feature>
<sequence length="251" mass="29037">MLTDSQKQTLKQELVQQEKQLKEHLHQDLDNLHHTNERDNSGELSLYDNHPADMGTELYEREKDFAIDDHAKLELDKIQQALHAIEDGSYGQCKECGQDIPYERLEVIPTTLYCKDHTPEKSTPQDRPVEEDVLQPPVDNEFRHETDGNVRDDQDSFQEVGRFGTSETPSDFEGDHEDYSDLYQDEDTSEGFTEDFESFVGTDMEGSNRKAYPSKTHEEYEDMLDENDMESPLGDIPYKDGDSYVSDKKKK</sequence>
<feature type="region of interest" description="Disordered" evidence="5">
    <location>
        <begin position="199"/>
        <end position="251"/>
    </location>
</feature>
<dbReference type="SUPFAM" id="SSF109635">
    <property type="entry name" value="DnaK suppressor protein DksA, alpha-hairpin domain"/>
    <property type="match status" value="1"/>
</dbReference>
<dbReference type="Proteomes" id="UP000050398">
    <property type="component" value="Unassembled WGS sequence"/>
</dbReference>
<comment type="caution">
    <text evidence="7">The sequence shown here is derived from an EMBL/GenBank/DDBJ whole genome shotgun (WGS) entry which is preliminary data.</text>
</comment>
<evidence type="ECO:0000256" key="1">
    <source>
        <dbReference type="ARBA" id="ARBA00022723"/>
    </source>
</evidence>
<feature type="compositionally biased region" description="Acidic residues" evidence="5">
    <location>
        <begin position="219"/>
        <end position="229"/>
    </location>
</feature>
<dbReference type="OrthoDB" id="9811543at2"/>
<accession>A0A0N8GGP6</accession>
<dbReference type="SUPFAM" id="SSF57716">
    <property type="entry name" value="Glucocorticoid receptor-like (DNA-binding domain)"/>
    <property type="match status" value="1"/>
</dbReference>
<protein>
    <submittedName>
        <fullName evidence="7">Molecular chaperone DnaK</fullName>
    </submittedName>
</protein>
<dbReference type="AlphaFoldDB" id="A0A0N8GGP6"/>
<dbReference type="EMBL" id="LIXZ01000009">
    <property type="protein sequence ID" value="KPL59082.1"/>
    <property type="molecule type" value="Genomic_DNA"/>
</dbReference>
<dbReference type="NCBIfam" id="TIGR02890">
    <property type="entry name" value="bacill_yteA"/>
    <property type="match status" value="1"/>
</dbReference>
<dbReference type="PANTHER" id="PTHR33823">
    <property type="entry name" value="RNA POLYMERASE-BINDING TRANSCRIPTION FACTOR DKSA-RELATED"/>
    <property type="match status" value="1"/>
</dbReference>
<dbReference type="Pfam" id="PF01258">
    <property type="entry name" value="zf-dskA_traR"/>
    <property type="match status" value="1"/>
</dbReference>
<evidence type="ECO:0000313" key="7">
    <source>
        <dbReference type="EMBL" id="KPL59082.1"/>
    </source>
</evidence>
<keyword evidence="1" id="KW-0479">Metal-binding</keyword>
<dbReference type="eggNOG" id="COG1734">
    <property type="taxonomic scope" value="Bacteria"/>
</dbReference>
<keyword evidence="3" id="KW-0862">Zinc</keyword>
<proteinExistence type="predicted"/>
<evidence type="ECO:0000313" key="8">
    <source>
        <dbReference type="Proteomes" id="UP000050398"/>
    </source>
</evidence>
<organism evidence="7 8">
    <name type="scientific">Rossellomorea vietnamensis</name>
    <dbReference type="NCBI Taxonomy" id="218284"/>
    <lineage>
        <taxon>Bacteria</taxon>
        <taxon>Bacillati</taxon>
        <taxon>Bacillota</taxon>
        <taxon>Bacilli</taxon>
        <taxon>Bacillales</taxon>
        <taxon>Bacillaceae</taxon>
        <taxon>Rossellomorea</taxon>
    </lineage>
</organism>
<feature type="compositionally biased region" description="Acidic residues" evidence="5">
    <location>
        <begin position="170"/>
        <end position="182"/>
    </location>
</feature>
<dbReference type="PROSITE" id="PS51128">
    <property type="entry name" value="ZF_DKSA_2"/>
    <property type="match status" value="1"/>
</dbReference>
<evidence type="ECO:0000256" key="2">
    <source>
        <dbReference type="ARBA" id="ARBA00022771"/>
    </source>
</evidence>
<dbReference type="GO" id="GO:0008270">
    <property type="term" value="F:zinc ion binding"/>
    <property type="evidence" value="ECO:0007669"/>
    <property type="project" value="UniProtKB-KW"/>
</dbReference>
<feature type="zinc finger region" description="dksA C4-type" evidence="4">
    <location>
        <begin position="93"/>
        <end position="117"/>
    </location>
</feature>
<feature type="domain" description="Zinc finger DksA/TraR C4-type" evidence="6">
    <location>
        <begin position="88"/>
        <end position="116"/>
    </location>
</feature>
<dbReference type="InterPro" id="IPR037187">
    <property type="entry name" value="DnaK_N"/>
</dbReference>
<evidence type="ECO:0000256" key="4">
    <source>
        <dbReference type="PROSITE-ProRule" id="PRU00510"/>
    </source>
</evidence>
<feature type="compositionally biased region" description="Low complexity" evidence="5">
    <location>
        <begin position="1"/>
        <end position="18"/>
    </location>
</feature>
<name>A0A0N8GGP6_9BACI</name>
<evidence type="ECO:0000256" key="5">
    <source>
        <dbReference type="SAM" id="MobiDB-lite"/>
    </source>
</evidence>
<feature type="compositionally biased region" description="Basic and acidic residues" evidence="5">
    <location>
        <begin position="237"/>
        <end position="251"/>
    </location>
</feature>
<feature type="compositionally biased region" description="Basic and acidic residues" evidence="5">
    <location>
        <begin position="140"/>
        <end position="154"/>
    </location>
</feature>
<feature type="region of interest" description="Disordered" evidence="5">
    <location>
        <begin position="1"/>
        <end position="49"/>
    </location>
</feature>
<dbReference type="PATRIC" id="fig|218284.4.peg.4295"/>
<gene>
    <name evidence="7" type="ORF">AM506_12845</name>
</gene>